<accession>A0A1B6JXW5</accession>
<reference evidence="1" key="1">
    <citation type="submission" date="2015-11" db="EMBL/GenBank/DDBJ databases">
        <title>De novo transcriptome assembly of four potential Pierce s Disease insect vectors from Arizona vineyards.</title>
        <authorList>
            <person name="Tassone E.E."/>
        </authorList>
    </citation>
    <scope>NUCLEOTIDE SEQUENCE</scope>
</reference>
<protein>
    <submittedName>
        <fullName evidence="1">Uncharacterized protein</fullName>
    </submittedName>
</protein>
<organism evidence="1">
    <name type="scientific">Homalodisca liturata</name>
    <dbReference type="NCBI Taxonomy" id="320908"/>
    <lineage>
        <taxon>Eukaryota</taxon>
        <taxon>Metazoa</taxon>
        <taxon>Ecdysozoa</taxon>
        <taxon>Arthropoda</taxon>
        <taxon>Hexapoda</taxon>
        <taxon>Insecta</taxon>
        <taxon>Pterygota</taxon>
        <taxon>Neoptera</taxon>
        <taxon>Paraneoptera</taxon>
        <taxon>Hemiptera</taxon>
        <taxon>Auchenorrhyncha</taxon>
        <taxon>Membracoidea</taxon>
        <taxon>Cicadellidae</taxon>
        <taxon>Cicadellinae</taxon>
        <taxon>Proconiini</taxon>
        <taxon>Homalodisca</taxon>
    </lineage>
</organism>
<sequence>MSLMSSPPPLLSDSSPLNKLESSVLSTEFTFEILGGQTRCVPLLPGLCLLELLDLFPVEAPVDHHDGKSHMFMNTHCMKFYTLKQYHRHKYLMFLHLMFS</sequence>
<gene>
    <name evidence="1" type="ORF">g.33519</name>
</gene>
<proteinExistence type="predicted"/>
<dbReference type="AlphaFoldDB" id="A0A1B6JXW5"/>
<evidence type="ECO:0000313" key="1">
    <source>
        <dbReference type="EMBL" id="JAT04021.1"/>
    </source>
</evidence>
<name>A0A1B6JXW5_9HEMI</name>
<dbReference type="EMBL" id="GECU01003686">
    <property type="protein sequence ID" value="JAT04021.1"/>
    <property type="molecule type" value="Transcribed_RNA"/>
</dbReference>